<dbReference type="PRINTS" id="PR01607">
    <property type="entry name" value="APYRASEFAMLY"/>
</dbReference>
<keyword evidence="6" id="KW-0812">Transmembrane</keyword>
<keyword evidence="6" id="KW-0472">Membrane</keyword>
<dbReference type="AlphaFoldDB" id="A0A814Y5B2"/>
<accession>A0A814Y5B2</accession>
<dbReference type="Gene3D" id="3.60.21.10">
    <property type="match status" value="1"/>
</dbReference>
<comment type="catalytic activity">
    <reaction evidence="1">
        <text>a ribonucleoside 5'-phosphate + H2O = a ribonucleoside + phosphate</text>
        <dbReference type="Rhea" id="RHEA:12484"/>
        <dbReference type="ChEBI" id="CHEBI:15377"/>
        <dbReference type="ChEBI" id="CHEBI:18254"/>
        <dbReference type="ChEBI" id="CHEBI:43474"/>
        <dbReference type="ChEBI" id="CHEBI:58043"/>
        <dbReference type="EC" id="3.1.3.5"/>
    </reaction>
</comment>
<dbReference type="Proteomes" id="UP000663852">
    <property type="component" value="Unassembled WGS sequence"/>
</dbReference>
<evidence type="ECO:0000256" key="4">
    <source>
        <dbReference type="ARBA" id="ARBA00022729"/>
    </source>
</evidence>
<evidence type="ECO:0000259" key="8">
    <source>
        <dbReference type="Pfam" id="PF02872"/>
    </source>
</evidence>
<evidence type="ECO:0000259" key="7">
    <source>
        <dbReference type="Pfam" id="PF00149"/>
    </source>
</evidence>
<dbReference type="GO" id="GO:0000166">
    <property type="term" value="F:nucleotide binding"/>
    <property type="evidence" value="ECO:0007669"/>
    <property type="project" value="UniProtKB-KW"/>
</dbReference>
<feature type="domain" description="Calcineurin-like phosphoesterase" evidence="7">
    <location>
        <begin position="76"/>
        <end position="282"/>
    </location>
</feature>
<comment type="caution">
    <text evidence="9">The sequence shown here is derived from an EMBL/GenBank/DDBJ whole genome shotgun (WGS) entry which is preliminary data.</text>
</comment>
<evidence type="ECO:0000256" key="1">
    <source>
        <dbReference type="ARBA" id="ARBA00000815"/>
    </source>
</evidence>
<keyword evidence="5" id="KW-0547">Nucleotide-binding</keyword>
<dbReference type="GO" id="GO:0008253">
    <property type="term" value="F:5'-nucleotidase activity"/>
    <property type="evidence" value="ECO:0007669"/>
    <property type="project" value="UniProtKB-EC"/>
</dbReference>
<dbReference type="EMBL" id="CAJNOJ010000162">
    <property type="protein sequence ID" value="CAF1224847.1"/>
    <property type="molecule type" value="Genomic_DNA"/>
</dbReference>
<dbReference type="Pfam" id="PF02872">
    <property type="entry name" value="5_nucleotid_C"/>
    <property type="match status" value="1"/>
</dbReference>
<evidence type="ECO:0000256" key="2">
    <source>
        <dbReference type="ARBA" id="ARBA00006654"/>
    </source>
</evidence>
<dbReference type="InterPro" id="IPR029052">
    <property type="entry name" value="Metallo-depent_PP-like"/>
</dbReference>
<feature type="transmembrane region" description="Helical" evidence="6">
    <location>
        <begin position="20"/>
        <end position="40"/>
    </location>
</feature>
<sequence length="538" mass="59992">MVSINIDRWKAIFIPHGVAYVLLSAVIFCLLVLTSIYGTLWRHKRDSSQITSSNHLNTIIGFPPRLPNDRDYVQWTFLHMNDVYELLPLDNGHKGGLARVAYLRQILLEENPSTYTILAGDFVSPSALSTAKVNGRPLNGRQMIATMNSLGIDYVTFGNHEFDITENELLSRMNESNFSWISSNVFKINSNQPIGSSLTYKILTISGVRILLIGLTLATPSTYARFTNDSSLVNYTRQFLAQFPNESYDVLVALTHLDIARDIELASNIPQIDLILGGHEHEDVSYLRGPKYTPIHKADANAYTVFIHRCVYNIDTKRFRVYSTLARVTDDIAEEKKTANVAKYWYNLGIQAFTRLGYVPQETISCLPAGVNLDGRSGAVRSSQTLLSDTICESMMYAISMNRPTISIFNSGAIRIDDILRDTIIGYDVLRVLPFVNYLSILSVPGTILSEVLRLSMTLKGNGMFLSYNGIQTSDGGTTWLVDGVNVATSGVNYTIVTIDYARVNTGLNHSNVSVVKTLNITQTNALMTYLKIKYPPC</sequence>
<name>A0A814Y5B2_ADIRI</name>
<dbReference type="InterPro" id="IPR004843">
    <property type="entry name" value="Calcineurin-like_PHP"/>
</dbReference>
<protein>
    <recommendedName>
        <fullName evidence="3">5'-nucleotidase</fullName>
        <ecNumber evidence="3">3.1.3.5</ecNumber>
    </recommendedName>
</protein>
<evidence type="ECO:0000256" key="6">
    <source>
        <dbReference type="SAM" id="Phobius"/>
    </source>
</evidence>
<evidence type="ECO:0000256" key="3">
    <source>
        <dbReference type="ARBA" id="ARBA00012643"/>
    </source>
</evidence>
<dbReference type="InterPro" id="IPR006179">
    <property type="entry name" value="5_nucleotidase/apyrase"/>
</dbReference>
<dbReference type="Pfam" id="PF00149">
    <property type="entry name" value="Metallophos"/>
    <property type="match status" value="1"/>
</dbReference>
<dbReference type="PANTHER" id="PTHR11575">
    <property type="entry name" value="5'-NUCLEOTIDASE-RELATED"/>
    <property type="match status" value="1"/>
</dbReference>
<organism evidence="9 10">
    <name type="scientific">Adineta ricciae</name>
    <name type="common">Rotifer</name>
    <dbReference type="NCBI Taxonomy" id="249248"/>
    <lineage>
        <taxon>Eukaryota</taxon>
        <taxon>Metazoa</taxon>
        <taxon>Spiralia</taxon>
        <taxon>Gnathifera</taxon>
        <taxon>Rotifera</taxon>
        <taxon>Eurotatoria</taxon>
        <taxon>Bdelloidea</taxon>
        <taxon>Adinetida</taxon>
        <taxon>Adinetidae</taxon>
        <taxon>Adineta</taxon>
    </lineage>
</organism>
<dbReference type="InterPro" id="IPR008334">
    <property type="entry name" value="5'-Nucleotdase_C"/>
</dbReference>
<keyword evidence="6" id="KW-1133">Transmembrane helix</keyword>
<feature type="domain" description="5'-Nucleotidase C-terminal" evidence="8">
    <location>
        <begin position="378"/>
        <end position="494"/>
    </location>
</feature>
<keyword evidence="5" id="KW-0378">Hydrolase</keyword>
<proteinExistence type="inferred from homology"/>
<dbReference type="InterPro" id="IPR036907">
    <property type="entry name" value="5'-Nucleotdase_C_sf"/>
</dbReference>
<dbReference type="PANTHER" id="PTHR11575:SF24">
    <property type="entry name" value="5'-NUCLEOTIDASE"/>
    <property type="match status" value="1"/>
</dbReference>
<dbReference type="OrthoDB" id="10252235at2759"/>
<evidence type="ECO:0000313" key="9">
    <source>
        <dbReference type="EMBL" id="CAF1224847.1"/>
    </source>
</evidence>
<gene>
    <name evidence="9" type="ORF">EDS130_LOCUS26619</name>
</gene>
<evidence type="ECO:0000313" key="10">
    <source>
        <dbReference type="Proteomes" id="UP000663852"/>
    </source>
</evidence>
<dbReference type="SUPFAM" id="SSF56300">
    <property type="entry name" value="Metallo-dependent phosphatases"/>
    <property type="match status" value="1"/>
</dbReference>
<reference evidence="9" key="1">
    <citation type="submission" date="2021-02" db="EMBL/GenBank/DDBJ databases">
        <authorList>
            <person name="Nowell W R."/>
        </authorList>
    </citation>
    <scope>NUCLEOTIDE SEQUENCE</scope>
</reference>
<dbReference type="Gene3D" id="3.90.780.10">
    <property type="entry name" value="5'-Nucleotidase, C-terminal domain"/>
    <property type="match status" value="1"/>
</dbReference>
<evidence type="ECO:0000256" key="5">
    <source>
        <dbReference type="RuleBase" id="RU362119"/>
    </source>
</evidence>
<dbReference type="GO" id="GO:0009166">
    <property type="term" value="P:nucleotide catabolic process"/>
    <property type="evidence" value="ECO:0007669"/>
    <property type="project" value="InterPro"/>
</dbReference>
<keyword evidence="4" id="KW-0732">Signal</keyword>
<comment type="similarity">
    <text evidence="2 5">Belongs to the 5'-nucleotidase family.</text>
</comment>
<dbReference type="EC" id="3.1.3.5" evidence="3"/>
<dbReference type="GO" id="GO:0008768">
    <property type="term" value="F:UDP-sugar diphosphatase activity"/>
    <property type="evidence" value="ECO:0007669"/>
    <property type="project" value="TreeGrafter"/>
</dbReference>
<dbReference type="SUPFAM" id="SSF55816">
    <property type="entry name" value="5'-nucleotidase (syn. UDP-sugar hydrolase), C-terminal domain"/>
    <property type="match status" value="1"/>
</dbReference>